<protein>
    <submittedName>
        <fullName evidence="2">Uncharacterized protein</fullName>
    </submittedName>
</protein>
<evidence type="ECO:0000313" key="2">
    <source>
        <dbReference type="EMBL" id="KAK6291614.1"/>
    </source>
</evidence>
<dbReference type="PANTHER" id="PTHR37476">
    <property type="entry name" value="COILED-COIL DOMAIN-CONTAINING PROTEIN 171"/>
    <property type="match status" value="1"/>
</dbReference>
<feature type="compositionally biased region" description="Basic residues" evidence="1">
    <location>
        <begin position="177"/>
        <end position="189"/>
    </location>
</feature>
<sequence length="199" mass="21608">MMVLMRKDSLASYMRAVESSYREVRDRIVQSRSTSTDEDLPLQLPRVHLDLTGPERSLGGPEVAACQSLVGTFSEVYHAACSRIGSMEREISAHQSHVSALRTELQDACLRENLCFIPVCDSQSSVTPHLDDVCQLLVDPEAPPTDPTNVPPRGATGKPTPSPSFTPSLPLSDAPKKTKGSKKVPKKTRSVPSKALSGR</sequence>
<evidence type="ECO:0000313" key="3">
    <source>
        <dbReference type="Proteomes" id="UP001356427"/>
    </source>
</evidence>
<dbReference type="PANTHER" id="PTHR37476:SF1">
    <property type="entry name" value="COILED-COIL DOMAIN-CONTAINING PROTEIN 171"/>
    <property type="match status" value="1"/>
</dbReference>
<dbReference type="Proteomes" id="UP001356427">
    <property type="component" value="Unassembled WGS sequence"/>
</dbReference>
<proteinExistence type="predicted"/>
<gene>
    <name evidence="2" type="ORF">J4Q44_G00373980</name>
</gene>
<accession>A0AAN8KL56</accession>
<name>A0AAN8KL56_9TELE</name>
<keyword evidence="3" id="KW-1185">Reference proteome</keyword>
<dbReference type="EMBL" id="JAGTTL010000039">
    <property type="protein sequence ID" value="KAK6291614.1"/>
    <property type="molecule type" value="Genomic_DNA"/>
</dbReference>
<comment type="caution">
    <text evidence="2">The sequence shown here is derived from an EMBL/GenBank/DDBJ whole genome shotgun (WGS) entry which is preliminary data.</text>
</comment>
<feature type="compositionally biased region" description="Pro residues" evidence="1">
    <location>
        <begin position="141"/>
        <end position="150"/>
    </location>
</feature>
<dbReference type="AlphaFoldDB" id="A0AAN8KL56"/>
<reference evidence="2 3" key="1">
    <citation type="submission" date="2021-04" db="EMBL/GenBank/DDBJ databases">
        <authorList>
            <person name="De Guttry C."/>
            <person name="Zahm M."/>
            <person name="Klopp C."/>
            <person name="Cabau C."/>
            <person name="Louis A."/>
            <person name="Berthelot C."/>
            <person name="Parey E."/>
            <person name="Roest Crollius H."/>
            <person name="Montfort J."/>
            <person name="Robinson-Rechavi M."/>
            <person name="Bucao C."/>
            <person name="Bouchez O."/>
            <person name="Gislard M."/>
            <person name="Lluch J."/>
            <person name="Milhes M."/>
            <person name="Lampietro C."/>
            <person name="Lopez Roques C."/>
            <person name="Donnadieu C."/>
            <person name="Braasch I."/>
            <person name="Desvignes T."/>
            <person name="Postlethwait J."/>
            <person name="Bobe J."/>
            <person name="Wedekind C."/>
            <person name="Guiguen Y."/>
        </authorList>
    </citation>
    <scope>NUCLEOTIDE SEQUENCE [LARGE SCALE GENOMIC DNA]</scope>
    <source>
        <strain evidence="2">Cs_M1</strain>
        <tissue evidence="2">Blood</tissue>
    </source>
</reference>
<feature type="region of interest" description="Disordered" evidence="1">
    <location>
        <begin position="138"/>
        <end position="199"/>
    </location>
</feature>
<feature type="compositionally biased region" description="Low complexity" evidence="1">
    <location>
        <begin position="163"/>
        <end position="172"/>
    </location>
</feature>
<evidence type="ECO:0000256" key="1">
    <source>
        <dbReference type="SAM" id="MobiDB-lite"/>
    </source>
</evidence>
<organism evidence="2 3">
    <name type="scientific">Coregonus suidteri</name>
    <dbReference type="NCBI Taxonomy" id="861788"/>
    <lineage>
        <taxon>Eukaryota</taxon>
        <taxon>Metazoa</taxon>
        <taxon>Chordata</taxon>
        <taxon>Craniata</taxon>
        <taxon>Vertebrata</taxon>
        <taxon>Euteleostomi</taxon>
        <taxon>Actinopterygii</taxon>
        <taxon>Neopterygii</taxon>
        <taxon>Teleostei</taxon>
        <taxon>Protacanthopterygii</taxon>
        <taxon>Salmoniformes</taxon>
        <taxon>Salmonidae</taxon>
        <taxon>Coregoninae</taxon>
        <taxon>Coregonus</taxon>
    </lineage>
</organism>